<keyword evidence="1" id="KW-0812">Transmembrane</keyword>
<dbReference type="Proteomes" id="UP000318542">
    <property type="component" value="Unassembled WGS sequence"/>
</dbReference>
<dbReference type="AlphaFoldDB" id="A0A554WWR6"/>
<comment type="caution">
    <text evidence="2">The sequence shown here is derived from an EMBL/GenBank/DDBJ whole genome shotgun (WGS) entry which is preliminary data.</text>
</comment>
<dbReference type="GO" id="GO:0005886">
    <property type="term" value="C:plasma membrane"/>
    <property type="evidence" value="ECO:0007669"/>
    <property type="project" value="TreeGrafter"/>
</dbReference>
<reference evidence="2 3" key="1">
    <citation type="submission" date="2019-07" db="EMBL/GenBank/DDBJ databases">
        <title>Tepidimonas thermarum AA-1 draft genome.</title>
        <authorList>
            <person name="Da Costa M.S."/>
            <person name="Froufe H.J.C."/>
            <person name="Egas C."/>
            <person name="Albuquerque L."/>
        </authorList>
    </citation>
    <scope>NUCLEOTIDE SEQUENCE [LARGE SCALE GENOMIC DNA]</scope>
    <source>
        <strain evidence="2 3">AA-1</strain>
    </source>
</reference>
<keyword evidence="3" id="KW-1185">Reference proteome</keyword>
<feature type="transmembrane region" description="Helical" evidence="1">
    <location>
        <begin position="48"/>
        <end position="69"/>
    </location>
</feature>
<keyword evidence="1" id="KW-0472">Membrane</keyword>
<feature type="transmembrane region" description="Helical" evidence="1">
    <location>
        <begin position="6"/>
        <end position="28"/>
    </location>
</feature>
<dbReference type="PIRSF" id="PIRSF005610">
    <property type="entry name" value="SirB"/>
    <property type="match status" value="1"/>
</dbReference>
<feature type="transmembrane region" description="Helical" evidence="1">
    <location>
        <begin position="107"/>
        <end position="134"/>
    </location>
</feature>
<protein>
    <recommendedName>
        <fullName evidence="4">Invasion gene expression up-regulator, SirB</fullName>
    </recommendedName>
</protein>
<organism evidence="2 3">
    <name type="scientific">Tepidimonas thermarum</name>
    <dbReference type="NCBI Taxonomy" id="335431"/>
    <lineage>
        <taxon>Bacteria</taxon>
        <taxon>Pseudomonadati</taxon>
        <taxon>Pseudomonadota</taxon>
        <taxon>Betaproteobacteria</taxon>
        <taxon>Burkholderiales</taxon>
        <taxon>Tepidimonas</taxon>
    </lineage>
</organism>
<proteinExistence type="predicted"/>
<dbReference type="InterPro" id="IPR007360">
    <property type="entry name" value="SirB"/>
</dbReference>
<name>A0A554WWR6_9BURK</name>
<dbReference type="PANTHER" id="PTHR39594">
    <property type="entry name" value="PROTEIN YCHQ"/>
    <property type="match status" value="1"/>
</dbReference>
<dbReference type="Pfam" id="PF04247">
    <property type="entry name" value="SirB"/>
    <property type="match status" value="1"/>
</dbReference>
<evidence type="ECO:0008006" key="4">
    <source>
        <dbReference type="Google" id="ProtNLM"/>
    </source>
</evidence>
<evidence type="ECO:0000313" key="2">
    <source>
        <dbReference type="EMBL" id="TSE28001.1"/>
    </source>
</evidence>
<dbReference type="PANTHER" id="PTHR39594:SF1">
    <property type="entry name" value="PROTEIN YCHQ"/>
    <property type="match status" value="1"/>
</dbReference>
<feature type="transmembrane region" description="Helical" evidence="1">
    <location>
        <begin position="75"/>
        <end position="95"/>
    </location>
</feature>
<keyword evidence="1" id="KW-1133">Transmembrane helix</keyword>
<dbReference type="RefSeq" id="WP_221934034.1">
    <property type="nucleotide sequence ID" value="NZ_VJOL01000072.1"/>
</dbReference>
<dbReference type="EMBL" id="VJOL01000072">
    <property type="protein sequence ID" value="TSE28001.1"/>
    <property type="molecule type" value="Genomic_DNA"/>
</dbReference>
<evidence type="ECO:0000256" key="1">
    <source>
        <dbReference type="SAM" id="Phobius"/>
    </source>
</evidence>
<gene>
    <name evidence="2" type="ORF">Tther_02449</name>
</gene>
<evidence type="ECO:0000313" key="3">
    <source>
        <dbReference type="Proteomes" id="UP000318542"/>
    </source>
</evidence>
<accession>A0A554WWR6</accession>
<sequence>MESPAFMVGGWLELHIATVVASLGLFLLRWLGVLQGARWPLRADVRMLSVAIDTVLLTAGVGLLVTRGWAHDIPAWLWMKWILLIGYIVSGSWALRRARTPRGHALAGILALILAAHIVGTAIFHHPAGFWLVATGR</sequence>